<organism evidence="6 7">
    <name type="scientific">Spirosoma validum</name>
    <dbReference type="NCBI Taxonomy" id="2771355"/>
    <lineage>
        <taxon>Bacteria</taxon>
        <taxon>Pseudomonadati</taxon>
        <taxon>Bacteroidota</taxon>
        <taxon>Cytophagia</taxon>
        <taxon>Cytophagales</taxon>
        <taxon>Cytophagaceae</taxon>
        <taxon>Spirosoma</taxon>
    </lineage>
</organism>
<dbReference type="PRINTS" id="PR00455">
    <property type="entry name" value="HTHTETR"/>
</dbReference>
<dbReference type="PANTHER" id="PTHR30055">
    <property type="entry name" value="HTH-TYPE TRANSCRIPTIONAL REGULATOR RUTR"/>
    <property type="match status" value="1"/>
</dbReference>
<reference evidence="6" key="1">
    <citation type="submission" date="2020-09" db="EMBL/GenBank/DDBJ databases">
        <authorList>
            <person name="Kim M.K."/>
        </authorList>
    </citation>
    <scope>NUCLEOTIDE SEQUENCE</scope>
    <source>
        <strain evidence="6">BT704</strain>
    </source>
</reference>
<proteinExistence type="predicted"/>
<dbReference type="RefSeq" id="WP_191041818.1">
    <property type="nucleotide sequence ID" value="NZ_JACXAA010000011.1"/>
</dbReference>
<dbReference type="Gene3D" id="1.10.357.10">
    <property type="entry name" value="Tetracycline Repressor, domain 2"/>
    <property type="match status" value="1"/>
</dbReference>
<keyword evidence="3" id="KW-0804">Transcription</keyword>
<dbReference type="GO" id="GO:0003700">
    <property type="term" value="F:DNA-binding transcription factor activity"/>
    <property type="evidence" value="ECO:0007669"/>
    <property type="project" value="TreeGrafter"/>
</dbReference>
<dbReference type="PROSITE" id="PS50977">
    <property type="entry name" value="HTH_TETR_2"/>
    <property type="match status" value="1"/>
</dbReference>
<evidence type="ECO:0000256" key="4">
    <source>
        <dbReference type="PROSITE-ProRule" id="PRU00335"/>
    </source>
</evidence>
<evidence type="ECO:0000313" key="7">
    <source>
        <dbReference type="Proteomes" id="UP000653797"/>
    </source>
</evidence>
<protein>
    <submittedName>
        <fullName evidence="6">TetR/AcrR family transcriptional regulator</fullName>
    </submittedName>
</protein>
<evidence type="ECO:0000259" key="5">
    <source>
        <dbReference type="PROSITE" id="PS50977"/>
    </source>
</evidence>
<dbReference type="SUPFAM" id="SSF48498">
    <property type="entry name" value="Tetracyclin repressor-like, C-terminal domain"/>
    <property type="match status" value="1"/>
</dbReference>
<keyword evidence="1" id="KW-0805">Transcription regulation</keyword>
<evidence type="ECO:0000256" key="3">
    <source>
        <dbReference type="ARBA" id="ARBA00023163"/>
    </source>
</evidence>
<dbReference type="PANTHER" id="PTHR30055:SF212">
    <property type="entry name" value="TETR-FAMILY FAMILY TRANSCRIPTIONAL REGULATOR"/>
    <property type="match status" value="1"/>
</dbReference>
<name>A0A927B6N8_9BACT</name>
<dbReference type="Proteomes" id="UP000653797">
    <property type="component" value="Unassembled WGS sequence"/>
</dbReference>
<evidence type="ECO:0000256" key="2">
    <source>
        <dbReference type="ARBA" id="ARBA00023125"/>
    </source>
</evidence>
<evidence type="ECO:0000313" key="6">
    <source>
        <dbReference type="EMBL" id="MBD2756196.1"/>
    </source>
</evidence>
<accession>A0A927B6N8</accession>
<dbReference type="InterPro" id="IPR025996">
    <property type="entry name" value="MT1864/Rv1816-like_C"/>
</dbReference>
<dbReference type="Pfam" id="PF13305">
    <property type="entry name" value="TetR_C_33"/>
    <property type="match status" value="1"/>
</dbReference>
<feature type="DNA-binding region" description="H-T-H motif" evidence="4">
    <location>
        <begin position="35"/>
        <end position="54"/>
    </location>
</feature>
<dbReference type="Pfam" id="PF00440">
    <property type="entry name" value="TetR_N"/>
    <property type="match status" value="1"/>
</dbReference>
<keyword evidence="2 4" id="KW-0238">DNA-binding</keyword>
<feature type="domain" description="HTH tetR-type" evidence="5">
    <location>
        <begin position="12"/>
        <end position="72"/>
    </location>
</feature>
<gene>
    <name evidence="6" type="ORF">IC230_25085</name>
</gene>
<dbReference type="InterPro" id="IPR009057">
    <property type="entry name" value="Homeodomain-like_sf"/>
</dbReference>
<dbReference type="InterPro" id="IPR036271">
    <property type="entry name" value="Tet_transcr_reg_TetR-rel_C_sf"/>
</dbReference>
<dbReference type="GO" id="GO:0000976">
    <property type="term" value="F:transcription cis-regulatory region binding"/>
    <property type="evidence" value="ECO:0007669"/>
    <property type="project" value="TreeGrafter"/>
</dbReference>
<keyword evidence="7" id="KW-1185">Reference proteome</keyword>
<dbReference type="EMBL" id="JACXAA010000011">
    <property type="protein sequence ID" value="MBD2756196.1"/>
    <property type="molecule type" value="Genomic_DNA"/>
</dbReference>
<evidence type="ECO:0000256" key="1">
    <source>
        <dbReference type="ARBA" id="ARBA00023015"/>
    </source>
</evidence>
<dbReference type="SUPFAM" id="SSF46689">
    <property type="entry name" value="Homeodomain-like"/>
    <property type="match status" value="1"/>
</dbReference>
<dbReference type="InterPro" id="IPR050109">
    <property type="entry name" value="HTH-type_TetR-like_transc_reg"/>
</dbReference>
<dbReference type="AlphaFoldDB" id="A0A927B6N8"/>
<dbReference type="InterPro" id="IPR001647">
    <property type="entry name" value="HTH_TetR"/>
</dbReference>
<sequence>MGIVERKEREREEMRKLILDAARKLFLENGFDKVSIRNIADEIEYSPATIYLYYKDKNELFFALHQTAFTKMIEEFAPIEQIEQPMDKLIEMGRLYLRFAFENPELYDLMFIMTAPIDALECREDIWDDGDRAFSILQQIVQACIDTGTIKHPDAEQAALMIWSSVHGLAALHLRRRLSMFGEEHVKTLVDETFNLFLNTIKKGL</sequence>
<comment type="caution">
    <text evidence="6">The sequence shown here is derived from an EMBL/GenBank/DDBJ whole genome shotgun (WGS) entry which is preliminary data.</text>
</comment>